<protein>
    <submittedName>
        <fullName evidence="1">Uncharacterized protein</fullName>
    </submittedName>
</protein>
<sequence>MNLGGYWAIPIPTHDGSQNDAIIRLPFRDPAAGWDRVASSCREGASPLRRAPPSTG</sequence>
<evidence type="ECO:0000313" key="1">
    <source>
        <dbReference type="EMBL" id="ATB28043.1"/>
    </source>
</evidence>
<dbReference type="AlphaFoldDB" id="A0A250I9Z9"/>
<dbReference type="KEGG" id="mbd:MEBOL_001488"/>
<reference evidence="1 2" key="1">
    <citation type="submission" date="2017-06" db="EMBL/GenBank/DDBJ databases">
        <authorList>
            <person name="Kim H.J."/>
            <person name="Triplett B.A."/>
        </authorList>
    </citation>
    <scope>NUCLEOTIDE SEQUENCE [LARGE SCALE GENOMIC DNA]</scope>
    <source>
        <strain evidence="1 2">DSM 14713</strain>
    </source>
</reference>
<name>A0A250I9Z9_9BACT</name>
<organism evidence="1 2">
    <name type="scientific">Melittangium boletus DSM 14713</name>
    <dbReference type="NCBI Taxonomy" id="1294270"/>
    <lineage>
        <taxon>Bacteria</taxon>
        <taxon>Pseudomonadati</taxon>
        <taxon>Myxococcota</taxon>
        <taxon>Myxococcia</taxon>
        <taxon>Myxococcales</taxon>
        <taxon>Cystobacterineae</taxon>
        <taxon>Archangiaceae</taxon>
        <taxon>Melittangium</taxon>
    </lineage>
</organism>
<evidence type="ECO:0000313" key="2">
    <source>
        <dbReference type="Proteomes" id="UP000217289"/>
    </source>
</evidence>
<dbReference type="EMBL" id="CP022163">
    <property type="protein sequence ID" value="ATB28043.1"/>
    <property type="molecule type" value="Genomic_DNA"/>
</dbReference>
<proteinExistence type="predicted"/>
<accession>A0A250I9Z9</accession>
<dbReference type="Proteomes" id="UP000217289">
    <property type="component" value="Chromosome"/>
</dbReference>
<gene>
    <name evidence="1" type="ORF">MEBOL_001488</name>
</gene>
<keyword evidence="2" id="KW-1185">Reference proteome</keyword>